<keyword evidence="2" id="KW-0378">Hydrolase</keyword>
<dbReference type="OrthoDB" id="280774at2"/>
<gene>
    <name evidence="5" type="ORF">FCL42_14700</name>
</gene>
<reference evidence="5 6" key="1">
    <citation type="submission" date="2019-04" db="EMBL/GenBank/DDBJ databases">
        <authorList>
            <person name="Hwang J.C."/>
        </authorList>
    </citation>
    <scope>NUCLEOTIDE SEQUENCE [LARGE SCALE GENOMIC DNA]</scope>
    <source>
        <strain evidence="5 6">IMCC35002</strain>
    </source>
</reference>
<proteinExistence type="predicted"/>
<dbReference type="PANTHER" id="PTHR30231:SF4">
    <property type="entry name" value="PROTEIN NEN2"/>
    <property type="match status" value="1"/>
</dbReference>
<dbReference type="GO" id="GO:0006259">
    <property type="term" value="P:DNA metabolic process"/>
    <property type="evidence" value="ECO:0007669"/>
    <property type="project" value="UniProtKB-ARBA"/>
</dbReference>
<evidence type="ECO:0000313" key="6">
    <source>
        <dbReference type="Proteomes" id="UP000305675"/>
    </source>
</evidence>
<evidence type="ECO:0000259" key="4">
    <source>
        <dbReference type="SMART" id="SM00479"/>
    </source>
</evidence>
<dbReference type="Gene3D" id="3.30.420.10">
    <property type="entry name" value="Ribonuclease H-like superfamily/Ribonuclease H"/>
    <property type="match status" value="1"/>
</dbReference>
<evidence type="ECO:0000256" key="2">
    <source>
        <dbReference type="ARBA" id="ARBA00022801"/>
    </source>
</evidence>
<dbReference type="GO" id="GO:0003676">
    <property type="term" value="F:nucleic acid binding"/>
    <property type="evidence" value="ECO:0007669"/>
    <property type="project" value="InterPro"/>
</dbReference>
<dbReference type="SMART" id="SM00479">
    <property type="entry name" value="EXOIII"/>
    <property type="match status" value="1"/>
</dbReference>
<dbReference type="GO" id="GO:0008408">
    <property type="term" value="F:3'-5' exonuclease activity"/>
    <property type="evidence" value="ECO:0007669"/>
    <property type="project" value="TreeGrafter"/>
</dbReference>
<evidence type="ECO:0000256" key="1">
    <source>
        <dbReference type="ARBA" id="ARBA00022722"/>
    </source>
</evidence>
<dbReference type="Proteomes" id="UP000305675">
    <property type="component" value="Unassembled WGS sequence"/>
</dbReference>
<dbReference type="InterPro" id="IPR012337">
    <property type="entry name" value="RNaseH-like_sf"/>
</dbReference>
<dbReference type="EMBL" id="SWCJ01000012">
    <property type="protein sequence ID" value="TKB53315.1"/>
    <property type="molecule type" value="Genomic_DNA"/>
</dbReference>
<accession>A0A4U1BKY6</accession>
<dbReference type="InterPro" id="IPR013520">
    <property type="entry name" value="Ribonucl_H"/>
</dbReference>
<keyword evidence="1" id="KW-0540">Nuclease</keyword>
<evidence type="ECO:0000313" key="5">
    <source>
        <dbReference type="EMBL" id="TKB53315.1"/>
    </source>
</evidence>
<name>A0A4U1BKY6_9GAMM</name>
<dbReference type="CDD" id="cd06127">
    <property type="entry name" value="DEDDh"/>
    <property type="match status" value="1"/>
</dbReference>
<dbReference type="PANTHER" id="PTHR30231">
    <property type="entry name" value="DNA POLYMERASE III SUBUNIT EPSILON"/>
    <property type="match status" value="1"/>
</dbReference>
<organism evidence="5 6">
    <name type="scientific">Ferrimonas aestuarii</name>
    <dbReference type="NCBI Taxonomy" id="2569539"/>
    <lineage>
        <taxon>Bacteria</taxon>
        <taxon>Pseudomonadati</taxon>
        <taxon>Pseudomonadota</taxon>
        <taxon>Gammaproteobacteria</taxon>
        <taxon>Alteromonadales</taxon>
        <taxon>Ferrimonadaceae</taxon>
        <taxon>Ferrimonas</taxon>
    </lineage>
</organism>
<evidence type="ECO:0000256" key="3">
    <source>
        <dbReference type="ARBA" id="ARBA00022839"/>
    </source>
</evidence>
<keyword evidence="3 5" id="KW-0269">Exonuclease</keyword>
<dbReference type="Pfam" id="PF00929">
    <property type="entry name" value="RNase_T"/>
    <property type="match status" value="1"/>
</dbReference>
<feature type="domain" description="Exonuclease" evidence="4">
    <location>
        <begin position="22"/>
        <end position="186"/>
    </location>
</feature>
<dbReference type="SUPFAM" id="SSF53098">
    <property type="entry name" value="Ribonuclease H-like"/>
    <property type="match status" value="1"/>
</dbReference>
<sequence>MEPPWFLRKAALKPIEETRMLKPVYFDTETTGLGSDAEIIQIGVVGADGTVLMDTLVQCQGEIPESATAVHGITKADLVGAPTWPEVHEQLMAHFDGALVKIYNASYDRRLLQQTAERYELEVPQLATQCIMRRYADLYFDGQWMSLVNACGYERIDVSDIKAHDAAGDCEMTRRLDAIMSADELRRQARAEYRDRLLAQKMALVPGDISGYPDFRQVSRPLGFKTLSQLRKRDLDNYEFAGRCCDTYGNPGYLFKPKDQ</sequence>
<keyword evidence="6" id="KW-1185">Reference proteome</keyword>
<protein>
    <submittedName>
        <fullName evidence="5">3'-5' exonuclease</fullName>
    </submittedName>
</protein>
<dbReference type="InterPro" id="IPR036397">
    <property type="entry name" value="RNaseH_sf"/>
</dbReference>
<comment type="caution">
    <text evidence="5">The sequence shown here is derived from an EMBL/GenBank/DDBJ whole genome shotgun (WGS) entry which is preliminary data.</text>
</comment>
<dbReference type="AlphaFoldDB" id="A0A4U1BKY6"/>